<dbReference type="InterPro" id="IPR036554">
    <property type="entry name" value="GHMP_kinase_C_sf"/>
</dbReference>
<evidence type="ECO:0000259" key="12">
    <source>
        <dbReference type="Pfam" id="PF08544"/>
    </source>
</evidence>
<gene>
    <name evidence="10" type="primary">ispE</name>
    <name evidence="13" type="ORF">A7A09_016110</name>
</gene>
<dbReference type="PANTHER" id="PTHR43527">
    <property type="entry name" value="4-DIPHOSPHOCYTIDYL-2-C-METHYL-D-ERYTHRITOL KINASE, CHLOROPLASTIC"/>
    <property type="match status" value="1"/>
</dbReference>
<dbReference type="NCBIfam" id="NF011202">
    <property type="entry name" value="PRK14608.1"/>
    <property type="match status" value="1"/>
</dbReference>
<dbReference type="SUPFAM" id="SSF54211">
    <property type="entry name" value="Ribosomal protein S5 domain 2-like"/>
    <property type="match status" value="1"/>
</dbReference>
<evidence type="ECO:0000256" key="7">
    <source>
        <dbReference type="ARBA" id="ARBA00022840"/>
    </source>
</evidence>
<dbReference type="GO" id="GO:0005524">
    <property type="term" value="F:ATP binding"/>
    <property type="evidence" value="ECO:0007669"/>
    <property type="project" value="UniProtKB-UniRule"/>
</dbReference>
<dbReference type="Pfam" id="PF00288">
    <property type="entry name" value="GHMP_kinases_N"/>
    <property type="match status" value="1"/>
</dbReference>
<evidence type="ECO:0000256" key="9">
    <source>
        <dbReference type="ARBA" id="ARBA00032554"/>
    </source>
</evidence>
<dbReference type="Pfam" id="PF08544">
    <property type="entry name" value="GHMP_kinases_C"/>
    <property type="match status" value="1"/>
</dbReference>
<dbReference type="InterPro" id="IPR014721">
    <property type="entry name" value="Ribsml_uS5_D2-typ_fold_subgr"/>
</dbReference>
<dbReference type="InterPro" id="IPR004424">
    <property type="entry name" value="IspE"/>
</dbReference>
<evidence type="ECO:0000256" key="4">
    <source>
        <dbReference type="ARBA" id="ARBA00022679"/>
    </source>
</evidence>
<evidence type="ECO:0000313" key="13">
    <source>
        <dbReference type="EMBL" id="RNF33619.1"/>
    </source>
</evidence>
<keyword evidence="5 10" id="KW-0547">Nucleotide-binding</keyword>
<evidence type="ECO:0000256" key="5">
    <source>
        <dbReference type="ARBA" id="ARBA00022741"/>
    </source>
</evidence>
<evidence type="ECO:0000256" key="2">
    <source>
        <dbReference type="ARBA" id="ARBA00012052"/>
    </source>
</evidence>
<evidence type="ECO:0000256" key="6">
    <source>
        <dbReference type="ARBA" id="ARBA00022777"/>
    </source>
</evidence>
<dbReference type="InterPro" id="IPR006204">
    <property type="entry name" value="GHMP_kinase_N_dom"/>
</dbReference>
<proteinExistence type="inferred from homology"/>
<dbReference type="InterPro" id="IPR013750">
    <property type="entry name" value="GHMP_kinase_C_dom"/>
</dbReference>
<dbReference type="UniPathway" id="UPA00056">
    <property type="reaction ID" value="UER00094"/>
</dbReference>
<dbReference type="HAMAP" id="MF_00061">
    <property type="entry name" value="IspE"/>
    <property type="match status" value="1"/>
</dbReference>
<dbReference type="GO" id="GO:0050515">
    <property type="term" value="F:4-(cytidine 5'-diphospho)-2-C-methyl-D-erythritol kinase activity"/>
    <property type="evidence" value="ECO:0007669"/>
    <property type="project" value="UniProtKB-UniRule"/>
</dbReference>
<comment type="catalytic activity">
    <reaction evidence="10">
        <text>4-CDP-2-C-methyl-D-erythritol + ATP = 4-CDP-2-C-methyl-D-erythritol 2-phosphate + ADP + H(+)</text>
        <dbReference type="Rhea" id="RHEA:18437"/>
        <dbReference type="ChEBI" id="CHEBI:15378"/>
        <dbReference type="ChEBI" id="CHEBI:30616"/>
        <dbReference type="ChEBI" id="CHEBI:57823"/>
        <dbReference type="ChEBI" id="CHEBI:57919"/>
        <dbReference type="ChEBI" id="CHEBI:456216"/>
        <dbReference type="EC" id="2.7.1.148"/>
    </reaction>
</comment>
<evidence type="ECO:0000256" key="1">
    <source>
        <dbReference type="ARBA" id="ARBA00009684"/>
    </source>
</evidence>
<dbReference type="SUPFAM" id="SSF55060">
    <property type="entry name" value="GHMP Kinase, C-terminal domain"/>
    <property type="match status" value="1"/>
</dbReference>
<comment type="caution">
    <text evidence="13">The sequence shown here is derived from an EMBL/GenBank/DDBJ whole genome shotgun (WGS) entry which is preliminary data.</text>
</comment>
<sequence length="277" mass="28708">MPMTSLVEPAPAKLNLALHVTGRRADGYHLLDSLVCFASVGDELHLSPGPLSLSIDGPFGEGLAPDDDNLCLRAARLSGAEAAIRLTKNLPVASGIGGGSADAAAVLRGLLRMGYELPPDLQRLGADVPVCLASASARMQGIGEHVTPLPALPVLHLVLANPAVALSTPQVFAMMEQRENPPLPKIPDFGTAGELIRWLRGTRNDLEEPARRLAPVIGEVLAALDATGAGFARMSGSGATCFGIFDSVGRAAESAGILARQGWWAVATELAQPLVPG</sequence>
<evidence type="ECO:0000256" key="8">
    <source>
        <dbReference type="ARBA" id="ARBA00023229"/>
    </source>
</evidence>
<comment type="similarity">
    <text evidence="1 10">Belongs to the GHMP kinase family. IspE subfamily.</text>
</comment>
<dbReference type="GO" id="GO:0016114">
    <property type="term" value="P:terpenoid biosynthetic process"/>
    <property type="evidence" value="ECO:0007669"/>
    <property type="project" value="InterPro"/>
</dbReference>
<evidence type="ECO:0000313" key="14">
    <source>
        <dbReference type="Proteomes" id="UP000238137"/>
    </source>
</evidence>
<name>A0A422QUE5_9RHOB</name>
<dbReference type="Gene3D" id="3.30.70.890">
    <property type="entry name" value="GHMP kinase, C-terminal domain"/>
    <property type="match status" value="1"/>
</dbReference>
<keyword evidence="8 10" id="KW-0414">Isoprene biosynthesis</keyword>
<feature type="binding site" evidence="10">
    <location>
        <begin position="91"/>
        <end position="101"/>
    </location>
    <ligand>
        <name>ATP</name>
        <dbReference type="ChEBI" id="CHEBI:30616"/>
    </ligand>
</feature>
<comment type="pathway">
    <text evidence="10">Isoprenoid biosynthesis; isopentenyl diphosphate biosynthesis via DXP pathway; isopentenyl diphosphate from 1-deoxy-D-xylulose 5-phosphate: step 3/6.</text>
</comment>
<organism evidence="13 14">
    <name type="scientific">Paracoccus methylarcula</name>
    <dbReference type="NCBI Taxonomy" id="72022"/>
    <lineage>
        <taxon>Bacteria</taxon>
        <taxon>Pseudomonadati</taxon>
        <taxon>Pseudomonadota</taxon>
        <taxon>Alphaproteobacteria</taxon>
        <taxon>Rhodobacterales</taxon>
        <taxon>Paracoccaceae</taxon>
        <taxon>Paracoccus</taxon>
    </lineage>
</organism>
<dbReference type="Proteomes" id="UP000238137">
    <property type="component" value="Unassembled WGS sequence"/>
</dbReference>
<evidence type="ECO:0000259" key="11">
    <source>
        <dbReference type="Pfam" id="PF00288"/>
    </source>
</evidence>
<feature type="domain" description="GHMP kinase N-terminal" evidence="11">
    <location>
        <begin position="74"/>
        <end position="128"/>
    </location>
</feature>
<keyword evidence="14" id="KW-1185">Reference proteome</keyword>
<keyword evidence="4 10" id="KW-0808">Transferase</keyword>
<dbReference type="EC" id="2.7.1.148" evidence="2 10"/>
<feature type="active site" evidence="10">
    <location>
        <position position="127"/>
    </location>
</feature>
<dbReference type="RefSeq" id="WP_106692347.1">
    <property type="nucleotide sequence ID" value="NZ_PXNQ02000010.1"/>
</dbReference>
<dbReference type="PANTHER" id="PTHR43527:SF2">
    <property type="entry name" value="4-DIPHOSPHOCYTIDYL-2-C-METHYL-D-ERYTHRITOL KINASE, CHLOROPLASTIC"/>
    <property type="match status" value="1"/>
</dbReference>
<evidence type="ECO:0000256" key="3">
    <source>
        <dbReference type="ARBA" id="ARBA00017473"/>
    </source>
</evidence>
<dbReference type="AlphaFoldDB" id="A0A422QUE5"/>
<feature type="domain" description="GHMP kinase C-terminal" evidence="12">
    <location>
        <begin position="187"/>
        <end position="252"/>
    </location>
</feature>
<evidence type="ECO:0000256" key="10">
    <source>
        <dbReference type="HAMAP-Rule" id="MF_00061"/>
    </source>
</evidence>
<keyword evidence="7 10" id="KW-0067">ATP-binding</keyword>
<comment type="function">
    <text evidence="10">Catalyzes the phosphorylation of the position 2 hydroxy group of 4-diphosphocytidyl-2C-methyl-D-erythritol.</text>
</comment>
<accession>A0A422QUE5</accession>
<keyword evidence="6 10" id="KW-0418">Kinase</keyword>
<dbReference type="GO" id="GO:0019288">
    <property type="term" value="P:isopentenyl diphosphate biosynthetic process, methylerythritol 4-phosphate pathway"/>
    <property type="evidence" value="ECO:0007669"/>
    <property type="project" value="UniProtKB-UniRule"/>
</dbReference>
<dbReference type="OrthoDB" id="9809438at2"/>
<protein>
    <recommendedName>
        <fullName evidence="3 10">4-diphosphocytidyl-2-C-methyl-D-erythritol kinase</fullName>
        <shortName evidence="10">CMK</shortName>
        <ecNumber evidence="2 10">2.7.1.148</ecNumber>
    </recommendedName>
    <alternativeName>
        <fullName evidence="9 10">4-(cytidine-5'-diphospho)-2-C-methyl-D-erythritol kinase</fullName>
    </alternativeName>
</protein>
<dbReference type="InterPro" id="IPR020568">
    <property type="entry name" value="Ribosomal_Su5_D2-typ_SF"/>
</dbReference>
<reference evidence="13" key="1">
    <citation type="submission" date="2018-05" db="EMBL/GenBank/DDBJ databases">
        <title>Reclassification of Methylarcula marina and Methylarcula terricola as Paracoccus methylarcula sp.nov., comb.nov. and Paracoccus terricola comb.nov.</title>
        <authorList>
            <person name="Shmareva M.N."/>
            <person name="Doronina N.V."/>
            <person name="Vasilenko O.V."/>
            <person name="Tarlachkov S.V."/>
            <person name="Trotsenko Y.A."/>
        </authorList>
    </citation>
    <scope>NUCLEOTIDE SEQUENCE [LARGE SCALE GENOMIC DNA]</scope>
    <source>
        <strain evidence="13">VKM B-2159</strain>
    </source>
</reference>
<dbReference type="PIRSF" id="PIRSF010376">
    <property type="entry name" value="IspE"/>
    <property type="match status" value="1"/>
</dbReference>
<dbReference type="EMBL" id="PXNQ02000010">
    <property type="protein sequence ID" value="RNF33619.1"/>
    <property type="molecule type" value="Genomic_DNA"/>
</dbReference>
<dbReference type="Gene3D" id="3.30.230.10">
    <property type="match status" value="1"/>
</dbReference>
<feature type="active site" evidence="10">
    <location>
        <position position="13"/>
    </location>
</feature>